<evidence type="ECO:0000256" key="1">
    <source>
        <dbReference type="SAM" id="MobiDB-lite"/>
    </source>
</evidence>
<reference evidence="2" key="2">
    <citation type="submission" date="2020-09" db="EMBL/GenBank/DDBJ databases">
        <authorList>
            <person name="Sun Q."/>
            <person name="Ohkuma M."/>
        </authorList>
    </citation>
    <scope>NUCLEOTIDE SEQUENCE</scope>
    <source>
        <strain evidence="2">JCM 5016</strain>
    </source>
</reference>
<proteinExistence type="predicted"/>
<keyword evidence="3" id="KW-1185">Reference proteome</keyword>
<reference evidence="2" key="1">
    <citation type="journal article" date="2014" name="Int. J. Syst. Evol. Microbiol.">
        <title>Complete genome sequence of Corynebacterium casei LMG S-19264T (=DSM 44701T), isolated from a smear-ripened cheese.</title>
        <authorList>
            <consortium name="US DOE Joint Genome Institute (JGI-PGF)"/>
            <person name="Walter F."/>
            <person name="Albersmeier A."/>
            <person name="Kalinowski J."/>
            <person name="Ruckert C."/>
        </authorList>
    </citation>
    <scope>NUCLEOTIDE SEQUENCE</scope>
    <source>
        <strain evidence="2">JCM 5016</strain>
    </source>
</reference>
<evidence type="ECO:0000313" key="3">
    <source>
        <dbReference type="Proteomes" id="UP000623010"/>
    </source>
</evidence>
<gene>
    <name evidence="2" type="ORF">GCM10010389_05950</name>
</gene>
<name>A0A918V4Y9_9ACTN</name>
<dbReference type="EMBL" id="BMWH01000002">
    <property type="protein sequence ID" value="GGZ71569.1"/>
    <property type="molecule type" value="Genomic_DNA"/>
</dbReference>
<dbReference type="AlphaFoldDB" id="A0A918V4Y9"/>
<sequence>MDFMSSERPINPRFGEDVRFDLVAPGPARYRTWTDKPVRYFTVADKEGGTALGYVWASDEDDAAAWVPRKAAGGRALAEGGHWHARLQEAKGRGVPPSQALAEMLSDPEGNRGRALPGSLRDAPNADAVKTLAKDA</sequence>
<protein>
    <submittedName>
        <fullName evidence="2">Uncharacterized protein</fullName>
    </submittedName>
</protein>
<dbReference type="Proteomes" id="UP000623010">
    <property type="component" value="Unassembled WGS sequence"/>
</dbReference>
<accession>A0A918V4Y9</accession>
<evidence type="ECO:0000313" key="2">
    <source>
        <dbReference type="EMBL" id="GGZ71569.1"/>
    </source>
</evidence>
<organism evidence="2 3">
    <name type="scientific">Streptomyces echinoruber</name>
    <dbReference type="NCBI Taxonomy" id="68898"/>
    <lineage>
        <taxon>Bacteria</taxon>
        <taxon>Bacillati</taxon>
        <taxon>Actinomycetota</taxon>
        <taxon>Actinomycetes</taxon>
        <taxon>Kitasatosporales</taxon>
        <taxon>Streptomycetaceae</taxon>
        <taxon>Streptomyces</taxon>
    </lineage>
</organism>
<comment type="caution">
    <text evidence="2">The sequence shown here is derived from an EMBL/GenBank/DDBJ whole genome shotgun (WGS) entry which is preliminary data.</text>
</comment>
<feature type="region of interest" description="Disordered" evidence="1">
    <location>
        <begin position="90"/>
        <end position="136"/>
    </location>
</feature>